<dbReference type="InterPro" id="IPR006311">
    <property type="entry name" value="TAT_signal"/>
</dbReference>
<dbReference type="Pfam" id="PF25994">
    <property type="entry name" value="HH_AprE"/>
    <property type="match status" value="1"/>
</dbReference>
<evidence type="ECO:0000313" key="9">
    <source>
        <dbReference type="Proteomes" id="UP001321492"/>
    </source>
</evidence>
<dbReference type="Gene3D" id="3.30.1950.10">
    <property type="entry name" value="wza like domain"/>
    <property type="match status" value="1"/>
</dbReference>
<dbReference type="InterPro" id="IPR019554">
    <property type="entry name" value="Soluble_ligand-bd"/>
</dbReference>
<dbReference type="PROSITE" id="PS51318">
    <property type="entry name" value="TAT"/>
    <property type="match status" value="1"/>
</dbReference>
<feature type="domain" description="Polysaccharide export protein N-terminal" evidence="5">
    <location>
        <begin position="63"/>
        <end position="148"/>
    </location>
</feature>
<dbReference type="InterPro" id="IPR058781">
    <property type="entry name" value="HH_AprE-like"/>
</dbReference>
<feature type="region of interest" description="Disordered" evidence="3">
    <location>
        <begin position="1"/>
        <end position="36"/>
    </location>
</feature>
<reference evidence="8 9" key="1">
    <citation type="submission" date="2023-05" db="EMBL/GenBank/DDBJ databases">
        <title>Chelatococcus sp. nov., a moderately thermophilic bacterium isolated from hot spring microbial mat.</title>
        <authorList>
            <person name="Hu C.-J."/>
            <person name="Li W.-J."/>
        </authorList>
    </citation>
    <scope>NUCLEOTIDE SEQUENCE [LARGE SCALE GENOMIC DNA]</scope>
    <source>
        <strain evidence="8 9">SYSU G07232</strain>
    </source>
</reference>
<evidence type="ECO:0000256" key="2">
    <source>
        <dbReference type="SAM" id="Coils"/>
    </source>
</evidence>
<evidence type="ECO:0000313" key="8">
    <source>
        <dbReference type="EMBL" id="MDJ1157076.1"/>
    </source>
</evidence>
<dbReference type="PANTHER" id="PTHR33619:SF3">
    <property type="entry name" value="POLYSACCHARIDE EXPORT PROTEIN GFCE-RELATED"/>
    <property type="match status" value="1"/>
</dbReference>
<dbReference type="EMBL" id="JASJEV010000001">
    <property type="protein sequence ID" value="MDJ1157076.1"/>
    <property type="molecule type" value="Genomic_DNA"/>
</dbReference>
<organism evidence="8 9">
    <name type="scientific">Chelatococcus albus</name>
    <dbReference type="NCBI Taxonomy" id="3047466"/>
    <lineage>
        <taxon>Bacteria</taxon>
        <taxon>Pseudomonadati</taxon>
        <taxon>Pseudomonadota</taxon>
        <taxon>Alphaproteobacteria</taxon>
        <taxon>Hyphomicrobiales</taxon>
        <taxon>Chelatococcaceae</taxon>
        <taxon>Chelatococcus</taxon>
    </lineage>
</organism>
<keyword evidence="4" id="KW-1133">Transmembrane helix</keyword>
<dbReference type="Pfam" id="PF10531">
    <property type="entry name" value="SLBB"/>
    <property type="match status" value="1"/>
</dbReference>
<feature type="coiled-coil region" evidence="2">
    <location>
        <begin position="263"/>
        <end position="304"/>
    </location>
</feature>
<keyword evidence="2" id="KW-0175">Coiled coil</keyword>
<feature type="transmembrane region" description="Helical" evidence="4">
    <location>
        <begin position="41"/>
        <end position="60"/>
    </location>
</feature>
<accession>A0ABT7AEM1</accession>
<dbReference type="RefSeq" id="WP_283739052.1">
    <property type="nucleotide sequence ID" value="NZ_JASJEV010000001.1"/>
</dbReference>
<sequence>MRQPQRENGPPVGMNRRAAAVSQIARPGAPPDRRAPRRRFLAARALALGLAMLAGGLAWADPGAEHRLGPQDKLRIKVNEWRALKGEVFEWTALNGEYTVGAGGAIDLPLVGSIPAAGLATSELAKAIAERLQAKVGLVERPDASVEVVQFRPFFVTGKVDRPGEYPYRPGLTVLQAVAIAGGLQRTTDIGLMRLEREAITARGDLRLLGLDMRAMVARRARLEAELNESETIAFPEDLLTQQAHPLVAQLMEQERLIFTARREALRTQVETLMQLKDFLQKELVSLRAQLETEDRQLKLIQKELQSVGSLVDRGLAIAPRQLSLERTLAQIEGDKLRVGTSILRAQQETNKTDMAILELRNKRRNEVVVELRQTQAKIEELTHRTDTAQKLMFESEVSAPQMLADRARSARAEPSYSIVRRVGEEMRETDVTETTSMQPGDILRVRLPLDTDRLQPARPTGPGLSAAPAGSETEAALRGEGRVETR</sequence>
<feature type="domain" description="AprE-like long alpha-helical hairpin" evidence="7">
    <location>
        <begin position="203"/>
        <end position="390"/>
    </location>
</feature>
<proteinExistence type="predicted"/>
<evidence type="ECO:0000256" key="1">
    <source>
        <dbReference type="ARBA" id="ARBA00022729"/>
    </source>
</evidence>
<keyword evidence="4" id="KW-0812">Transmembrane</keyword>
<comment type="caution">
    <text evidence="8">The sequence shown here is derived from an EMBL/GenBank/DDBJ whole genome shotgun (WGS) entry which is preliminary data.</text>
</comment>
<evidence type="ECO:0000259" key="7">
    <source>
        <dbReference type="Pfam" id="PF25994"/>
    </source>
</evidence>
<feature type="region of interest" description="Disordered" evidence="3">
    <location>
        <begin position="454"/>
        <end position="487"/>
    </location>
</feature>
<dbReference type="PANTHER" id="PTHR33619">
    <property type="entry name" value="POLYSACCHARIDE EXPORT PROTEIN GFCE-RELATED"/>
    <property type="match status" value="1"/>
</dbReference>
<feature type="compositionally biased region" description="Basic and acidic residues" evidence="3">
    <location>
        <begin position="476"/>
        <end position="487"/>
    </location>
</feature>
<gene>
    <name evidence="8" type="ORF">QNA08_02340</name>
</gene>
<evidence type="ECO:0000256" key="3">
    <source>
        <dbReference type="SAM" id="MobiDB-lite"/>
    </source>
</evidence>
<dbReference type="InterPro" id="IPR049712">
    <property type="entry name" value="Poly_export"/>
</dbReference>
<evidence type="ECO:0000259" key="6">
    <source>
        <dbReference type="Pfam" id="PF10531"/>
    </source>
</evidence>
<dbReference type="Proteomes" id="UP001321492">
    <property type="component" value="Unassembled WGS sequence"/>
</dbReference>
<protein>
    <submittedName>
        <fullName evidence="8">Polysaccharide biosynthesis/export family protein</fullName>
    </submittedName>
</protein>
<evidence type="ECO:0000256" key="4">
    <source>
        <dbReference type="SAM" id="Phobius"/>
    </source>
</evidence>
<feature type="coiled-coil region" evidence="2">
    <location>
        <begin position="365"/>
        <end position="392"/>
    </location>
</feature>
<feature type="domain" description="Soluble ligand binding" evidence="6">
    <location>
        <begin position="154"/>
        <end position="195"/>
    </location>
</feature>
<dbReference type="InterPro" id="IPR003715">
    <property type="entry name" value="Poly_export_N"/>
</dbReference>
<dbReference type="Pfam" id="PF02563">
    <property type="entry name" value="Poly_export"/>
    <property type="match status" value="1"/>
</dbReference>
<keyword evidence="1" id="KW-0732">Signal</keyword>
<evidence type="ECO:0000259" key="5">
    <source>
        <dbReference type="Pfam" id="PF02563"/>
    </source>
</evidence>
<keyword evidence="9" id="KW-1185">Reference proteome</keyword>
<keyword evidence="4" id="KW-0472">Membrane</keyword>
<name>A0ABT7AEM1_9HYPH</name>